<feature type="region of interest" description="Disordered" evidence="1">
    <location>
        <begin position="90"/>
        <end position="140"/>
    </location>
</feature>
<protein>
    <submittedName>
        <fullName evidence="2">Uncharacterized protein</fullName>
    </submittedName>
</protein>
<keyword evidence="3" id="KW-1185">Reference proteome</keyword>
<organism evidence="2 3">
    <name type="scientific">Dorcoceras hygrometricum</name>
    <dbReference type="NCBI Taxonomy" id="472368"/>
    <lineage>
        <taxon>Eukaryota</taxon>
        <taxon>Viridiplantae</taxon>
        <taxon>Streptophyta</taxon>
        <taxon>Embryophyta</taxon>
        <taxon>Tracheophyta</taxon>
        <taxon>Spermatophyta</taxon>
        <taxon>Magnoliopsida</taxon>
        <taxon>eudicotyledons</taxon>
        <taxon>Gunneridae</taxon>
        <taxon>Pentapetalae</taxon>
        <taxon>asterids</taxon>
        <taxon>lamiids</taxon>
        <taxon>Lamiales</taxon>
        <taxon>Gesneriaceae</taxon>
        <taxon>Didymocarpoideae</taxon>
        <taxon>Trichosporeae</taxon>
        <taxon>Loxocarpinae</taxon>
        <taxon>Dorcoceras</taxon>
    </lineage>
</organism>
<evidence type="ECO:0000256" key="1">
    <source>
        <dbReference type="SAM" id="MobiDB-lite"/>
    </source>
</evidence>
<dbReference type="Proteomes" id="UP000250235">
    <property type="component" value="Unassembled WGS sequence"/>
</dbReference>
<accession>A0A2Z7CFT3</accession>
<evidence type="ECO:0000313" key="2">
    <source>
        <dbReference type="EMBL" id="KZV43218.1"/>
    </source>
</evidence>
<gene>
    <name evidence="2" type="ORF">F511_39110</name>
</gene>
<dbReference type="AlphaFoldDB" id="A0A2Z7CFT3"/>
<sequence length="183" mass="20530">MKDMVTPYSKQAKGFAAQICVLLQGSPDLTLGECKTFPPLKFLTVKTVCTYVAKNNHEEEKDNCWEICSDRKDFGDCTESVEIETAEKYVEEETAKVEEENKDEETEKEATNKGKRDVEAIDSENTEPLSKQIPEDMMLPSVTAEKPSKIEFGHGIEIKEVDWHKATLPTIDPMDKGKAPLVG</sequence>
<reference evidence="2 3" key="1">
    <citation type="journal article" date="2015" name="Proc. Natl. Acad. Sci. U.S.A.">
        <title>The resurrection genome of Boea hygrometrica: A blueprint for survival of dehydration.</title>
        <authorList>
            <person name="Xiao L."/>
            <person name="Yang G."/>
            <person name="Zhang L."/>
            <person name="Yang X."/>
            <person name="Zhao S."/>
            <person name="Ji Z."/>
            <person name="Zhou Q."/>
            <person name="Hu M."/>
            <person name="Wang Y."/>
            <person name="Chen M."/>
            <person name="Xu Y."/>
            <person name="Jin H."/>
            <person name="Xiao X."/>
            <person name="Hu G."/>
            <person name="Bao F."/>
            <person name="Hu Y."/>
            <person name="Wan P."/>
            <person name="Li L."/>
            <person name="Deng X."/>
            <person name="Kuang T."/>
            <person name="Xiang C."/>
            <person name="Zhu J.K."/>
            <person name="Oliver M.J."/>
            <person name="He Y."/>
        </authorList>
    </citation>
    <scope>NUCLEOTIDE SEQUENCE [LARGE SCALE GENOMIC DNA]</scope>
    <source>
        <strain evidence="3">cv. XS01</strain>
    </source>
</reference>
<proteinExistence type="predicted"/>
<evidence type="ECO:0000313" key="3">
    <source>
        <dbReference type="Proteomes" id="UP000250235"/>
    </source>
</evidence>
<feature type="compositionally biased region" description="Basic and acidic residues" evidence="1">
    <location>
        <begin position="108"/>
        <end position="119"/>
    </location>
</feature>
<dbReference type="EMBL" id="KQ998171">
    <property type="protein sequence ID" value="KZV43218.1"/>
    <property type="molecule type" value="Genomic_DNA"/>
</dbReference>
<name>A0A2Z7CFT3_9LAMI</name>
<feature type="compositionally biased region" description="Basic and acidic residues" evidence="1">
    <location>
        <begin position="90"/>
        <end position="99"/>
    </location>
</feature>